<evidence type="ECO:0000256" key="6">
    <source>
        <dbReference type="SAM" id="MobiDB-lite"/>
    </source>
</evidence>
<feature type="region of interest" description="Disordered" evidence="6">
    <location>
        <begin position="23"/>
        <end position="48"/>
    </location>
</feature>
<reference evidence="7 8" key="1">
    <citation type="submission" date="2024-03" db="EMBL/GenBank/DDBJ databases">
        <title>Adaptation during the transition from Ophiocordyceps entomopathogen to insect associate is accompanied by gene loss and intensified selection.</title>
        <authorList>
            <person name="Ward C.M."/>
            <person name="Onetto C.A."/>
            <person name="Borneman A.R."/>
        </authorList>
    </citation>
    <scope>NUCLEOTIDE SEQUENCE [LARGE SCALE GENOMIC DNA]</scope>
    <source>
        <strain evidence="7">AWRI1</strain>
        <tissue evidence="7">Single Adult Female</tissue>
    </source>
</reference>
<protein>
    <recommendedName>
        <fullName evidence="9">Axonemal dynein light intermediate polypeptide 1</fullName>
    </recommendedName>
</protein>
<dbReference type="PANTHER" id="PTHR13183">
    <property type="entry name" value="AXONEMAL INNER ARM DYNEIN LIGHT CHAIN 28"/>
    <property type="match status" value="1"/>
</dbReference>
<dbReference type="EMBL" id="JBBCAQ010000006">
    <property type="protein sequence ID" value="KAK7603698.1"/>
    <property type="molecule type" value="Genomic_DNA"/>
</dbReference>
<proteinExistence type="inferred from homology"/>
<dbReference type="PANTHER" id="PTHR13183:SF0">
    <property type="entry name" value="AXONEMAL DYNEIN LIGHT INTERMEDIATE POLYPEPTIDE 1"/>
    <property type="match status" value="1"/>
</dbReference>
<evidence type="ECO:0000256" key="3">
    <source>
        <dbReference type="ARBA" id="ARBA00023175"/>
    </source>
</evidence>
<evidence type="ECO:0000256" key="2">
    <source>
        <dbReference type="ARBA" id="ARBA00023054"/>
    </source>
</evidence>
<name>A0AAN9U2X2_9HEMI</name>
<accession>A0AAN9U2X2</accession>
<keyword evidence="2 5" id="KW-0175">Coiled coil</keyword>
<organism evidence="7 8">
    <name type="scientific">Parthenolecanium corni</name>
    <dbReference type="NCBI Taxonomy" id="536013"/>
    <lineage>
        <taxon>Eukaryota</taxon>
        <taxon>Metazoa</taxon>
        <taxon>Ecdysozoa</taxon>
        <taxon>Arthropoda</taxon>
        <taxon>Hexapoda</taxon>
        <taxon>Insecta</taxon>
        <taxon>Pterygota</taxon>
        <taxon>Neoptera</taxon>
        <taxon>Paraneoptera</taxon>
        <taxon>Hemiptera</taxon>
        <taxon>Sternorrhyncha</taxon>
        <taxon>Coccoidea</taxon>
        <taxon>Coccidae</taxon>
        <taxon>Parthenolecanium</taxon>
    </lineage>
</organism>
<evidence type="ECO:0000313" key="7">
    <source>
        <dbReference type="EMBL" id="KAK7603698.1"/>
    </source>
</evidence>
<evidence type="ECO:0000256" key="1">
    <source>
        <dbReference type="ARBA" id="ARBA00023017"/>
    </source>
</evidence>
<keyword evidence="8" id="KW-1185">Reference proteome</keyword>
<comment type="similarity">
    <text evidence="4">Belongs to the inner dynein arm light chain family.</text>
</comment>
<keyword evidence="3" id="KW-0505">Motor protein</keyword>
<dbReference type="Proteomes" id="UP001367676">
    <property type="component" value="Unassembled WGS sequence"/>
</dbReference>
<evidence type="ECO:0000256" key="4">
    <source>
        <dbReference type="ARBA" id="ARBA00038114"/>
    </source>
</evidence>
<comment type="caution">
    <text evidence="7">The sequence shown here is derived from an EMBL/GenBank/DDBJ whole genome shotgun (WGS) entry which is preliminary data.</text>
</comment>
<dbReference type="InterPro" id="IPR019347">
    <property type="entry name" value="Axonemal_dynein_light_chain"/>
</dbReference>
<dbReference type="GO" id="GO:0045504">
    <property type="term" value="F:dynein heavy chain binding"/>
    <property type="evidence" value="ECO:0007669"/>
    <property type="project" value="TreeGrafter"/>
</dbReference>
<evidence type="ECO:0000313" key="8">
    <source>
        <dbReference type="Proteomes" id="UP001367676"/>
    </source>
</evidence>
<feature type="compositionally biased region" description="Polar residues" evidence="6">
    <location>
        <begin position="28"/>
        <end position="38"/>
    </location>
</feature>
<sequence>MGEKILPFPCSLVKYGVPEILSTKESQKPSTSKESCTHSVLDDRKKTRSVNKETEEALNYILPPREWEENGVHWRQKVSSDPVTRNDIIKLTEQLDIRLQQSQAKMLGICPIRRELFTQCFDELVRQVTLNCIEQGMLLLRVRDEMRMTCRTYQVLYESSIAFGIRKILQTEKNEDEKAEVIAKLQEETKELKEKILELEQRRKQEDRRNTEIRLAEQKKNEEEMQFLKRTNQQLKLQLEGIINPKK</sequence>
<dbReference type="GO" id="GO:0097546">
    <property type="term" value="C:ciliary base"/>
    <property type="evidence" value="ECO:0007669"/>
    <property type="project" value="TreeGrafter"/>
</dbReference>
<dbReference type="GO" id="GO:0030286">
    <property type="term" value="C:dynein complex"/>
    <property type="evidence" value="ECO:0007669"/>
    <property type="project" value="UniProtKB-KW"/>
</dbReference>
<dbReference type="GO" id="GO:0005930">
    <property type="term" value="C:axoneme"/>
    <property type="evidence" value="ECO:0007669"/>
    <property type="project" value="TreeGrafter"/>
</dbReference>
<dbReference type="Pfam" id="PF10211">
    <property type="entry name" value="Ax_dynein_light"/>
    <property type="match status" value="1"/>
</dbReference>
<keyword evidence="1" id="KW-0243">Dynein</keyword>
<dbReference type="AlphaFoldDB" id="A0AAN9U2X2"/>
<evidence type="ECO:0000256" key="5">
    <source>
        <dbReference type="SAM" id="Coils"/>
    </source>
</evidence>
<gene>
    <name evidence="7" type="ORF">V9T40_003697</name>
</gene>
<feature type="coiled-coil region" evidence="5">
    <location>
        <begin position="168"/>
        <end position="238"/>
    </location>
</feature>
<evidence type="ECO:0008006" key="9">
    <source>
        <dbReference type="Google" id="ProtNLM"/>
    </source>
</evidence>